<feature type="transmembrane region" description="Helical" evidence="6">
    <location>
        <begin position="322"/>
        <end position="342"/>
    </location>
</feature>
<dbReference type="SUPFAM" id="SSF103473">
    <property type="entry name" value="MFS general substrate transporter"/>
    <property type="match status" value="1"/>
</dbReference>
<dbReference type="PANTHER" id="PTHR48022:SF64">
    <property type="entry name" value="MAJOR FACILITATOR SUPERFAMILY (MFS) PROFILE DOMAIN-CONTAINING PROTEIN"/>
    <property type="match status" value="1"/>
</dbReference>
<dbReference type="PANTHER" id="PTHR48022">
    <property type="entry name" value="PLASTIDIC GLUCOSE TRANSPORTER 4"/>
    <property type="match status" value="1"/>
</dbReference>
<evidence type="ECO:0000259" key="7">
    <source>
        <dbReference type="PROSITE" id="PS50850"/>
    </source>
</evidence>
<dbReference type="Proteomes" id="UP001610446">
    <property type="component" value="Unassembled WGS sequence"/>
</dbReference>
<feature type="transmembrane region" description="Helical" evidence="6">
    <location>
        <begin position="105"/>
        <end position="126"/>
    </location>
</feature>
<keyword evidence="3 6" id="KW-0812">Transmembrane</keyword>
<evidence type="ECO:0000256" key="4">
    <source>
        <dbReference type="ARBA" id="ARBA00022989"/>
    </source>
</evidence>
<feature type="transmembrane region" description="Helical" evidence="6">
    <location>
        <begin position="418"/>
        <end position="437"/>
    </location>
</feature>
<dbReference type="PROSITE" id="PS00216">
    <property type="entry name" value="SUGAR_TRANSPORT_1"/>
    <property type="match status" value="1"/>
</dbReference>
<comment type="similarity">
    <text evidence="2">Belongs to the major facilitator superfamily. Sugar transporter (TC 2.A.1.1) family.</text>
</comment>
<dbReference type="EMBL" id="JBFXLU010000080">
    <property type="protein sequence ID" value="KAL2844515.1"/>
    <property type="molecule type" value="Genomic_DNA"/>
</dbReference>
<dbReference type="InterPro" id="IPR020846">
    <property type="entry name" value="MFS_dom"/>
</dbReference>
<proteinExistence type="inferred from homology"/>
<accession>A0ABR4JWV8</accession>
<organism evidence="8 9">
    <name type="scientific">Aspergillus pseudoustus</name>
    <dbReference type="NCBI Taxonomy" id="1810923"/>
    <lineage>
        <taxon>Eukaryota</taxon>
        <taxon>Fungi</taxon>
        <taxon>Dikarya</taxon>
        <taxon>Ascomycota</taxon>
        <taxon>Pezizomycotina</taxon>
        <taxon>Eurotiomycetes</taxon>
        <taxon>Eurotiomycetidae</taxon>
        <taxon>Eurotiales</taxon>
        <taxon>Aspergillaceae</taxon>
        <taxon>Aspergillus</taxon>
        <taxon>Aspergillus subgen. Nidulantes</taxon>
    </lineage>
</organism>
<keyword evidence="5 6" id="KW-0472">Membrane</keyword>
<feature type="transmembrane region" description="Helical" evidence="6">
    <location>
        <begin position="380"/>
        <end position="406"/>
    </location>
</feature>
<comment type="subcellular location">
    <subcellularLocation>
        <location evidence="1">Membrane</location>
        <topology evidence="1">Multi-pass membrane protein</topology>
    </subcellularLocation>
</comment>
<feature type="transmembrane region" description="Helical" evidence="6">
    <location>
        <begin position="281"/>
        <end position="302"/>
    </location>
</feature>
<evidence type="ECO:0000256" key="5">
    <source>
        <dbReference type="ARBA" id="ARBA00023136"/>
    </source>
</evidence>
<gene>
    <name evidence="8" type="ORF">BJY01DRAFT_235277</name>
</gene>
<evidence type="ECO:0000256" key="1">
    <source>
        <dbReference type="ARBA" id="ARBA00004141"/>
    </source>
</evidence>
<evidence type="ECO:0000313" key="9">
    <source>
        <dbReference type="Proteomes" id="UP001610446"/>
    </source>
</evidence>
<evidence type="ECO:0000313" key="8">
    <source>
        <dbReference type="EMBL" id="KAL2844515.1"/>
    </source>
</evidence>
<dbReference type="InterPro" id="IPR005829">
    <property type="entry name" value="Sugar_transporter_CS"/>
</dbReference>
<name>A0ABR4JWV8_9EURO</name>
<dbReference type="Pfam" id="PF00083">
    <property type="entry name" value="Sugar_tr"/>
    <property type="match status" value="1"/>
</dbReference>
<sequence length="523" mass="57754">MATELNNQQTLQELIKNAPPWYKTSSLIKLYLMLLAPLLTSTSWGFDMSLTNGLQSVDEFMNNFGQPSGARLGFFGASVSVGGIVACLIAGPLVERFGRRPMCSIGALLVVAMALMQTFSTSFGMFTGGKVILGLGSYFQQVAAPVLVTELAHPKQRVALTSVYNTSIFIGLIIGSWVTFGTYRIGSQWAWKIPCILQIIIPSYQMVMIWLCPESPRWLISKGRIEEARAILIKYHGNGQETELVQFEMNEIIAGVESDRSVMKFNMEGVKTLFGTKGSRYRLWLCLATAVGSQTIGGGFTANYLPLILDQIGMKTQKEKTLINAILNIFNWLVSFLAAFIIPKVGRRTIFLVSSAGINVAFVIWTVLSARYSMDGTVGLGIGVLVFIIINSFFTCMCWIPLVVAYPLETVTTKQRSVYFGITLFTINVTAFITSYMTPVGIDTLGWRYYIPTCVWDLIMLLIVYFTWVETKGLTLEEIAVLFDGDSALADASGKKEDVDVDVDEKRGSAVSVVEDRSAEKTD</sequence>
<dbReference type="InterPro" id="IPR036259">
    <property type="entry name" value="MFS_trans_sf"/>
</dbReference>
<feature type="domain" description="Major facilitator superfamily (MFS) profile" evidence="7">
    <location>
        <begin position="33"/>
        <end position="472"/>
    </location>
</feature>
<feature type="transmembrane region" description="Helical" evidence="6">
    <location>
        <begin position="30"/>
        <end position="50"/>
    </location>
</feature>
<keyword evidence="9" id="KW-1185">Reference proteome</keyword>
<feature type="transmembrane region" description="Helical" evidence="6">
    <location>
        <begin position="70"/>
        <end position="93"/>
    </location>
</feature>
<reference evidence="8 9" key="1">
    <citation type="submission" date="2024-07" db="EMBL/GenBank/DDBJ databases">
        <title>Section-level genome sequencing and comparative genomics of Aspergillus sections Usti and Cavernicolus.</title>
        <authorList>
            <consortium name="Lawrence Berkeley National Laboratory"/>
            <person name="Nybo J.L."/>
            <person name="Vesth T.C."/>
            <person name="Theobald S."/>
            <person name="Frisvad J.C."/>
            <person name="Larsen T.O."/>
            <person name="Kjaerboelling I."/>
            <person name="Rothschild-Mancinelli K."/>
            <person name="Lyhne E.K."/>
            <person name="Kogle M.E."/>
            <person name="Barry K."/>
            <person name="Clum A."/>
            <person name="Na H."/>
            <person name="Ledsgaard L."/>
            <person name="Lin J."/>
            <person name="Lipzen A."/>
            <person name="Kuo A."/>
            <person name="Riley R."/>
            <person name="Mondo S."/>
            <person name="Labutti K."/>
            <person name="Haridas S."/>
            <person name="Pangalinan J."/>
            <person name="Salamov A.A."/>
            <person name="Simmons B.A."/>
            <person name="Magnuson J.K."/>
            <person name="Chen J."/>
            <person name="Drula E."/>
            <person name="Henrissat B."/>
            <person name="Wiebenga A."/>
            <person name="Lubbers R.J."/>
            <person name="Gomes A.C."/>
            <person name="Makela M.R."/>
            <person name="Stajich J."/>
            <person name="Grigoriev I.V."/>
            <person name="Mortensen U.H."/>
            <person name="De Vries R.P."/>
            <person name="Baker S.E."/>
            <person name="Andersen M.R."/>
        </authorList>
    </citation>
    <scope>NUCLEOTIDE SEQUENCE [LARGE SCALE GENOMIC DNA]</scope>
    <source>
        <strain evidence="8 9">CBS 123904</strain>
    </source>
</reference>
<comment type="caution">
    <text evidence="8">The sequence shown here is derived from an EMBL/GenBank/DDBJ whole genome shotgun (WGS) entry which is preliminary data.</text>
</comment>
<dbReference type="InterPro" id="IPR005828">
    <property type="entry name" value="MFS_sugar_transport-like"/>
</dbReference>
<evidence type="ECO:0000256" key="2">
    <source>
        <dbReference type="ARBA" id="ARBA00010992"/>
    </source>
</evidence>
<dbReference type="InterPro" id="IPR050360">
    <property type="entry name" value="MFS_Sugar_Transporters"/>
</dbReference>
<feature type="transmembrane region" description="Helical" evidence="6">
    <location>
        <begin position="449"/>
        <end position="468"/>
    </location>
</feature>
<dbReference type="PROSITE" id="PS50850">
    <property type="entry name" value="MFS"/>
    <property type="match status" value="1"/>
</dbReference>
<feature type="transmembrane region" description="Helical" evidence="6">
    <location>
        <begin position="163"/>
        <end position="183"/>
    </location>
</feature>
<feature type="transmembrane region" description="Helical" evidence="6">
    <location>
        <begin position="349"/>
        <end position="368"/>
    </location>
</feature>
<protein>
    <submittedName>
        <fullName evidence="8">MFS hexose transporter</fullName>
    </submittedName>
</protein>
<evidence type="ECO:0000256" key="6">
    <source>
        <dbReference type="SAM" id="Phobius"/>
    </source>
</evidence>
<keyword evidence="4 6" id="KW-1133">Transmembrane helix</keyword>
<dbReference type="Gene3D" id="1.20.1250.20">
    <property type="entry name" value="MFS general substrate transporter like domains"/>
    <property type="match status" value="1"/>
</dbReference>
<evidence type="ECO:0000256" key="3">
    <source>
        <dbReference type="ARBA" id="ARBA00022692"/>
    </source>
</evidence>